<dbReference type="InterPro" id="IPR009081">
    <property type="entry name" value="PP-bd_ACP"/>
</dbReference>
<dbReference type="EMBL" id="CP060016">
    <property type="protein sequence ID" value="UNB99153.1"/>
    <property type="molecule type" value="Genomic_DNA"/>
</dbReference>
<dbReference type="InterPro" id="IPR036736">
    <property type="entry name" value="ACP-like_sf"/>
</dbReference>
<dbReference type="SUPFAM" id="SSF47336">
    <property type="entry name" value="ACP-like"/>
    <property type="match status" value="1"/>
</dbReference>
<dbReference type="AlphaFoldDB" id="A0AAX2ZV97"/>
<dbReference type="RefSeq" id="WP_133118415.1">
    <property type="nucleotide sequence ID" value="NZ_AP022579.1"/>
</dbReference>
<evidence type="ECO:0000259" key="1">
    <source>
        <dbReference type="PROSITE" id="PS50075"/>
    </source>
</evidence>
<proteinExistence type="predicted"/>
<name>A0AAX2ZV97_9MYCO</name>
<evidence type="ECO:0000313" key="2">
    <source>
        <dbReference type="EMBL" id="UNB99153.1"/>
    </source>
</evidence>
<dbReference type="PROSITE" id="PS50075">
    <property type="entry name" value="CARRIER"/>
    <property type="match status" value="1"/>
</dbReference>
<dbReference type="Gene3D" id="1.10.1200.10">
    <property type="entry name" value="ACP-like"/>
    <property type="match status" value="1"/>
</dbReference>
<gene>
    <name evidence="2" type="ORF">H5U98_27340</name>
</gene>
<evidence type="ECO:0000313" key="3">
    <source>
        <dbReference type="Proteomes" id="UP001162885"/>
    </source>
</evidence>
<sequence length="94" mass="10394">MSEFEDERNLATMVTSQELIELIAGSGIEVDAATLCDDLDLYGQGFDSLDVANLELRLEQRYGVEFGPEQSLKLLTIRAFVDYLNAERSSASNA</sequence>
<dbReference type="Pfam" id="PF00550">
    <property type="entry name" value="PP-binding"/>
    <property type="match status" value="1"/>
</dbReference>
<organism evidence="2 3">
    <name type="scientific">Mycolicibacterium boenickei</name>
    <dbReference type="NCBI Taxonomy" id="146017"/>
    <lineage>
        <taxon>Bacteria</taxon>
        <taxon>Bacillati</taxon>
        <taxon>Actinomycetota</taxon>
        <taxon>Actinomycetes</taxon>
        <taxon>Mycobacteriales</taxon>
        <taxon>Mycobacteriaceae</taxon>
        <taxon>Mycolicibacterium</taxon>
    </lineage>
</organism>
<dbReference type="Proteomes" id="UP001162885">
    <property type="component" value="Chromosome"/>
</dbReference>
<protein>
    <submittedName>
        <fullName evidence="2">Acyl carrier protein</fullName>
    </submittedName>
</protein>
<accession>A0AAX2ZV97</accession>
<reference evidence="2 3" key="1">
    <citation type="journal article" date="2022" name="BMC Genomics">
        <title>Comparative genome analysis of mycobacteria focusing on tRNA and non-coding RNA.</title>
        <authorList>
            <person name="Behra P.R.K."/>
            <person name="Pettersson B.M.F."/>
            <person name="Ramesh M."/>
            <person name="Das S."/>
            <person name="Dasgupta S."/>
            <person name="Kirsebom L.A."/>
        </authorList>
    </citation>
    <scope>NUCLEOTIDE SEQUENCE [LARGE SCALE GENOMIC DNA]</scope>
    <source>
        <strain evidence="2 3">DSM 44677</strain>
    </source>
</reference>
<feature type="domain" description="Carrier" evidence="1">
    <location>
        <begin position="1"/>
        <end position="88"/>
    </location>
</feature>